<gene>
    <name evidence="1" type="ORF">GCM10023198_11880</name>
</gene>
<comment type="caution">
    <text evidence="1">The sequence shown here is derived from an EMBL/GenBank/DDBJ whole genome shotgun (WGS) entry which is preliminary data.</text>
</comment>
<accession>A0ABP8WTG7</accession>
<dbReference type="GO" id="GO:0016787">
    <property type="term" value="F:hydrolase activity"/>
    <property type="evidence" value="ECO:0007669"/>
    <property type="project" value="UniProtKB-KW"/>
</dbReference>
<dbReference type="PANTHER" id="PTHR10000:SF8">
    <property type="entry name" value="HAD SUPERFAMILY HYDROLASE-LIKE, TYPE 3"/>
    <property type="match status" value="1"/>
</dbReference>
<dbReference type="InterPro" id="IPR036412">
    <property type="entry name" value="HAD-like_sf"/>
</dbReference>
<proteinExistence type="predicted"/>
<dbReference type="EMBL" id="BAABHM010000006">
    <property type="protein sequence ID" value="GAA4693905.1"/>
    <property type="molecule type" value="Genomic_DNA"/>
</dbReference>
<keyword evidence="1" id="KW-0378">Hydrolase</keyword>
<evidence type="ECO:0000313" key="2">
    <source>
        <dbReference type="Proteomes" id="UP001500843"/>
    </source>
</evidence>
<dbReference type="Proteomes" id="UP001500843">
    <property type="component" value="Unassembled WGS sequence"/>
</dbReference>
<dbReference type="RefSeq" id="WP_253870396.1">
    <property type="nucleotide sequence ID" value="NZ_BAABHM010000006.1"/>
</dbReference>
<dbReference type="InterPro" id="IPR023214">
    <property type="entry name" value="HAD_sf"/>
</dbReference>
<dbReference type="PANTHER" id="PTHR10000">
    <property type="entry name" value="PHOSPHOSERINE PHOSPHATASE"/>
    <property type="match status" value="1"/>
</dbReference>
<name>A0ABP8WTG7_9MICO</name>
<sequence>MSTTTEARLVALDIDGTIVPSGSVEVPHDTARAVRDVVTAGHHVVLCTGRSLVGAMPITRALGLTTGFMVCSNGAVTVRLDPVLPGGYEVTKTFTFAAGPAIALVRKSLLGVQIAVEEVGWGYHVTRLFGAGEVNGAQRIAMVDQIVRYRTPRMILRAPAILDLAGDLRRLGLTATPADGDWLDVTLGNVSKASALEHVRDTLGIAREFTIGVGDGLNDLPMFAWAARAVAMGQARDVVIEAADHVTGTIDEQGLVPVLRALVPSPVDPHLPPPATQLVSHVG</sequence>
<dbReference type="Pfam" id="PF08282">
    <property type="entry name" value="Hydrolase_3"/>
    <property type="match status" value="2"/>
</dbReference>
<reference evidence="2" key="1">
    <citation type="journal article" date="2019" name="Int. J. Syst. Evol. Microbiol.">
        <title>The Global Catalogue of Microorganisms (GCM) 10K type strain sequencing project: providing services to taxonomists for standard genome sequencing and annotation.</title>
        <authorList>
            <consortium name="The Broad Institute Genomics Platform"/>
            <consortium name="The Broad Institute Genome Sequencing Center for Infectious Disease"/>
            <person name="Wu L."/>
            <person name="Ma J."/>
        </authorList>
    </citation>
    <scope>NUCLEOTIDE SEQUENCE [LARGE SCALE GENOMIC DNA]</scope>
    <source>
        <strain evidence="2">JCM 17975</strain>
    </source>
</reference>
<dbReference type="Gene3D" id="3.40.50.1000">
    <property type="entry name" value="HAD superfamily/HAD-like"/>
    <property type="match status" value="2"/>
</dbReference>
<dbReference type="Gene3D" id="3.30.1240.10">
    <property type="match status" value="1"/>
</dbReference>
<keyword evidence="2" id="KW-1185">Reference proteome</keyword>
<protein>
    <submittedName>
        <fullName evidence="1">HAD family hydrolase</fullName>
    </submittedName>
</protein>
<organism evidence="1 2">
    <name type="scientific">Promicromonospora umidemergens</name>
    <dbReference type="NCBI Taxonomy" id="629679"/>
    <lineage>
        <taxon>Bacteria</taxon>
        <taxon>Bacillati</taxon>
        <taxon>Actinomycetota</taxon>
        <taxon>Actinomycetes</taxon>
        <taxon>Micrococcales</taxon>
        <taxon>Promicromonosporaceae</taxon>
        <taxon>Promicromonospora</taxon>
    </lineage>
</organism>
<dbReference type="SUPFAM" id="SSF56784">
    <property type="entry name" value="HAD-like"/>
    <property type="match status" value="1"/>
</dbReference>
<evidence type="ECO:0000313" key="1">
    <source>
        <dbReference type="EMBL" id="GAA4693905.1"/>
    </source>
</evidence>